<dbReference type="InterPro" id="IPR032779">
    <property type="entry name" value="FliG_M"/>
</dbReference>
<keyword evidence="2" id="KW-0966">Cell projection</keyword>
<dbReference type="AlphaFoldDB" id="G8TYQ7"/>
<dbReference type="STRING" id="679936.Sulac_0470"/>
<dbReference type="GO" id="GO:0003774">
    <property type="term" value="F:cytoskeletal motor activity"/>
    <property type="evidence" value="ECO:0007669"/>
    <property type="project" value="InterPro"/>
</dbReference>
<dbReference type="GO" id="GO:0006935">
    <property type="term" value="P:chemotaxis"/>
    <property type="evidence" value="ECO:0007669"/>
    <property type="project" value="InterPro"/>
</dbReference>
<dbReference type="PANTHER" id="PTHR30534:SF0">
    <property type="entry name" value="FLAGELLAR MOTOR SWITCH PROTEIN FLIG"/>
    <property type="match status" value="1"/>
</dbReference>
<accession>G8TYQ7</accession>
<keyword evidence="2" id="KW-0969">Cilium</keyword>
<reference evidence="2 3" key="2">
    <citation type="journal article" date="2012" name="Stand. Genomic Sci.">
        <title>Complete genome sequence of the moderately thermophilic mineral-sulfide-oxidizing firmicute Sulfobacillus acidophilus type strain (NAL(T)).</title>
        <authorList>
            <person name="Anderson I."/>
            <person name="Chertkov O."/>
            <person name="Chen A."/>
            <person name="Saunders E."/>
            <person name="Lapidus A."/>
            <person name="Nolan M."/>
            <person name="Lucas S."/>
            <person name="Hammon N."/>
            <person name="Deshpande S."/>
            <person name="Cheng J.F."/>
            <person name="Han C."/>
            <person name="Tapia R."/>
            <person name="Goodwin L.A."/>
            <person name="Pitluck S."/>
            <person name="Liolios K."/>
            <person name="Pagani I."/>
            <person name="Ivanova N."/>
            <person name="Mikhailova N."/>
            <person name="Pati A."/>
            <person name="Palaniappan K."/>
            <person name="Land M."/>
            <person name="Pan C."/>
            <person name="Rohde M."/>
            <person name="Pukall R."/>
            <person name="Goker M."/>
            <person name="Detter J.C."/>
            <person name="Woyke T."/>
            <person name="Bristow J."/>
            <person name="Eisen J.A."/>
            <person name="Markowitz V."/>
            <person name="Hugenholtz P."/>
            <person name="Kyrpides N.C."/>
            <person name="Klenk H.P."/>
            <person name="Mavromatis K."/>
        </authorList>
    </citation>
    <scope>NUCLEOTIDE SEQUENCE [LARGE SCALE GENOMIC DNA]</scope>
    <source>
        <strain evidence="3">ATCC 700253 / DSM 10332 / NAL</strain>
    </source>
</reference>
<dbReference type="PATRIC" id="fig|679936.5.peg.491"/>
<dbReference type="Proteomes" id="UP000005439">
    <property type="component" value="Chromosome"/>
</dbReference>
<dbReference type="InterPro" id="IPR000090">
    <property type="entry name" value="Flg_Motor_Flig"/>
</dbReference>
<dbReference type="Gene3D" id="1.10.220.30">
    <property type="match status" value="1"/>
</dbReference>
<dbReference type="HOGENOM" id="CLU_2157074_0_0_9"/>
<proteinExistence type="predicted"/>
<dbReference type="PANTHER" id="PTHR30534">
    <property type="entry name" value="FLAGELLAR MOTOR SWITCH PROTEIN FLIG"/>
    <property type="match status" value="1"/>
</dbReference>
<evidence type="ECO:0000313" key="2">
    <source>
        <dbReference type="EMBL" id="AEW04022.1"/>
    </source>
</evidence>
<organism evidence="2 3">
    <name type="scientific">Sulfobacillus acidophilus (strain ATCC 700253 / DSM 10332 / NAL)</name>
    <dbReference type="NCBI Taxonomy" id="679936"/>
    <lineage>
        <taxon>Bacteria</taxon>
        <taxon>Bacillati</taxon>
        <taxon>Bacillota</taxon>
        <taxon>Clostridia</taxon>
        <taxon>Eubacteriales</taxon>
        <taxon>Clostridiales Family XVII. Incertae Sedis</taxon>
        <taxon>Sulfobacillus</taxon>
    </lineage>
</organism>
<evidence type="ECO:0000313" key="3">
    <source>
        <dbReference type="Proteomes" id="UP000005439"/>
    </source>
</evidence>
<keyword evidence="3" id="KW-1185">Reference proteome</keyword>
<dbReference type="GO" id="GO:0071973">
    <property type="term" value="P:bacterial-type flagellum-dependent cell motility"/>
    <property type="evidence" value="ECO:0007669"/>
    <property type="project" value="InterPro"/>
</dbReference>
<feature type="domain" description="Flagellar motor switch protein FliG middle" evidence="1">
    <location>
        <begin position="75"/>
        <end position="100"/>
    </location>
</feature>
<gene>
    <name evidence="2" type="ordered locus">Sulac_0470</name>
</gene>
<dbReference type="EMBL" id="CP003179">
    <property type="protein sequence ID" value="AEW04022.1"/>
    <property type="molecule type" value="Genomic_DNA"/>
</dbReference>
<keyword evidence="2" id="KW-0282">Flagellum</keyword>
<dbReference type="GO" id="GO:0009288">
    <property type="term" value="C:bacterial-type flagellum"/>
    <property type="evidence" value="ECO:0007669"/>
    <property type="project" value="InterPro"/>
</dbReference>
<reference evidence="3" key="1">
    <citation type="submission" date="2011-12" db="EMBL/GenBank/DDBJ databases">
        <title>The complete genome of chromosome of Sulfobacillus acidophilus DSM 10332.</title>
        <authorList>
            <person name="Lucas S."/>
            <person name="Han J."/>
            <person name="Lapidus A."/>
            <person name="Bruce D."/>
            <person name="Goodwin L."/>
            <person name="Pitluck S."/>
            <person name="Peters L."/>
            <person name="Kyrpides N."/>
            <person name="Mavromatis K."/>
            <person name="Ivanova N."/>
            <person name="Mikhailova N."/>
            <person name="Chertkov O."/>
            <person name="Saunders E."/>
            <person name="Detter J.C."/>
            <person name="Tapia R."/>
            <person name="Han C."/>
            <person name="Land M."/>
            <person name="Hauser L."/>
            <person name="Markowitz V."/>
            <person name="Cheng J.-F."/>
            <person name="Hugenholtz P."/>
            <person name="Woyke T."/>
            <person name="Wu D."/>
            <person name="Pukall R."/>
            <person name="Gehrich-Schroeter G."/>
            <person name="Schneider S."/>
            <person name="Klenk H.-P."/>
            <person name="Eisen J.A."/>
        </authorList>
    </citation>
    <scope>NUCLEOTIDE SEQUENCE [LARGE SCALE GENOMIC DNA]</scope>
    <source>
        <strain evidence="3">ATCC 700253 / DSM 10332 / NAL</strain>
    </source>
</reference>
<name>G8TYQ7_SULAD</name>
<protein>
    <submittedName>
        <fullName evidence="2">Flagellar motor switch protein FliG</fullName>
    </submittedName>
</protein>
<evidence type="ECO:0000259" key="1">
    <source>
        <dbReference type="Pfam" id="PF14841"/>
    </source>
</evidence>
<sequence>MTQRIARLDAIEPAAQQAAWTALAPVLQGESLGVPAGIDVARDLLTHVMGPDEAQRVLRRFRPRAFAALRTADVQQIVTLLRGQHPQVAAVVLAHLPPDCISSNRNGQFQH</sequence>
<dbReference type="KEGG" id="sap:Sulac_0470"/>
<dbReference type="Pfam" id="PF14841">
    <property type="entry name" value="FliG_M"/>
    <property type="match status" value="1"/>
</dbReference>